<evidence type="ECO:0000256" key="1">
    <source>
        <dbReference type="ARBA" id="ARBA00022723"/>
    </source>
</evidence>
<evidence type="ECO:0000259" key="4">
    <source>
        <dbReference type="SMART" id="SM01328"/>
    </source>
</evidence>
<keyword evidence="6" id="KW-1185">Reference proteome</keyword>
<evidence type="ECO:0000313" key="6">
    <source>
        <dbReference type="Proteomes" id="UP000838756"/>
    </source>
</evidence>
<accession>A0A8S4RKZ6</accession>
<dbReference type="EMBL" id="CAKXAJ010025271">
    <property type="protein sequence ID" value="CAH2237499.1"/>
    <property type="molecule type" value="Genomic_DNA"/>
</dbReference>
<reference evidence="5" key="1">
    <citation type="submission" date="2022-03" db="EMBL/GenBank/DDBJ databases">
        <authorList>
            <person name="Lindestad O."/>
        </authorList>
    </citation>
    <scope>NUCLEOTIDE SEQUENCE</scope>
</reference>
<keyword evidence="1" id="KW-0479">Metal-binding</keyword>
<name>A0A8S4RKZ6_9NEOP</name>
<proteinExistence type="predicted"/>
<comment type="caution">
    <text evidence="5">The sequence shown here is derived from an EMBL/GenBank/DDBJ whole genome shotgun (WGS) entry which is preliminary data.</text>
</comment>
<keyword evidence="2" id="KW-0863">Zinc-finger</keyword>
<dbReference type="InterPro" id="IPR027377">
    <property type="entry name" value="ZAR1/RTP1-5-like_Znf-3CxxC"/>
</dbReference>
<protein>
    <submittedName>
        <fullName evidence="5">Jg12832 protein</fullName>
    </submittedName>
</protein>
<evidence type="ECO:0000256" key="3">
    <source>
        <dbReference type="ARBA" id="ARBA00022833"/>
    </source>
</evidence>
<evidence type="ECO:0000256" key="2">
    <source>
        <dbReference type="ARBA" id="ARBA00022771"/>
    </source>
</evidence>
<sequence>MGCFWSSEGREHCMHCNRRDVNNLVIIDHVCEICINRATRTSYSPPGPKFGEYRCNSCRRFWSSRWCWPDKYQMCKQCKKPTLPFNFRDLKPTDTTNANEDGKEHAIELCQMCQQLGYSCKNFGKKYKPASCNSKKTKQFKSNYSHRKQW</sequence>
<evidence type="ECO:0000313" key="5">
    <source>
        <dbReference type="EMBL" id="CAH2237499.1"/>
    </source>
</evidence>
<gene>
    <name evidence="5" type="primary">jg12832</name>
    <name evidence="5" type="ORF">PAEG_LOCUS14783</name>
</gene>
<dbReference type="AlphaFoldDB" id="A0A8S4RKZ6"/>
<dbReference type="Proteomes" id="UP000838756">
    <property type="component" value="Unassembled WGS sequence"/>
</dbReference>
<feature type="domain" description="3CxxC-type" evidence="4">
    <location>
        <begin position="48"/>
        <end position="116"/>
    </location>
</feature>
<dbReference type="GO" id="GO:0008270">
    <property type="term" value="F:zinc ion binding"/>
    <property type="evidence" value="ECO:0007669"/>
    <property type="project" value="UniProtKB-KW"/>
</dbReference>
<organism evidence="5 6">
    <name type="scientific">Pararge aegeria aegeria</name>
    <dbReference type="NCBI Taxonomy" id="348720"/>
    <lineage>
        <taxon>Eukaryota</taxon>
        <taxon>Metazoa</taxon>
        <taxon>Ecdysozoa</taxon>
        <taxon>Arthropoda</taxon>
        <taxon>Hexapoda</taxon>
        <taxon>Insecta</taxon>
        <taxon>Pterygota</taxon>
        <taxon>Neoptera</taxon>
        <taxon>Endopterygota</taxon>
        <taxon>Lepidoptera</taxon>
        <taxon>Glossata</taxon>
        <taxon>Ditrysia</taxon>
        <taxon>Papilionoidea</taxon>
        <taxon>Nymphalidae</taxon>
        <taxon>Satyrinae</taxon>
        <taxon>Satyrini</taxon>
        <taxon>Parargina</taxon>
        <taxon>Pararge</taxon>
    </lineage>
</organism>
<dbReference type="OrthoDB" id="6943740at2759"/>
<keyword evidence="3" id="KW-0862">Zinc</keyword>
<dbReference type="SMART" id="SM01328">
    <property type="entry name" value="zf-3CxxC"/>
    <property type="match status" value="1"/>
</dbReference>